<reference evidence="1 2" key="1">
    <citation type="submission" date="2019-03" db="EMBL/GenBank/DDBJ databases">
        <title>Genomic Encyclopedia of Type Strains, Phase IV (KMG-IV): sequencing the most valuable type-strain genomes for metagenomic binning, comparative biology and taxonomic classification.</title>
        <authorList>
            <person name="Goeker M."/>
        </authorList>
    </citation>
    <scope>NUCLEOTIDE SEQUENCE [LARGE SCALE GENOMIC DNA]</scope>
    <source>
        <strain evidence="1 2">DSM 2781</strain>
    </source>
</reference>
<evidence type="ECO:0000313" key="1">
    <source>
        <dbReference type="EMBL" id="TCP27239.1"/>
    </source>
</evidence>
<gene>
    <name evidence="1" type="ORF">EV656_101142</name>
</gene>
<dbReference type="EMBL" id="SLXL01000001">
    <property type="protein sequence ID" value="TCP27239.1"/>
    <property type="molecule type" value="Genomic_DNA"/>
</dbReference>
<dbReference type="AlphaFoldDB" id="A0A4R2NY88"/>
<evidence type="ECO:0008006" key="3">
    <source>
        <dbReference type="Google" id="ProtNLM"/>
    </source>
</evidence>
<comment type="caution">
    <text evidence="1">The sequence shown here is derived from an EMBL/GenBank/DDBJ whole genome shotgun (WGS) entry which is preliminary data.</text>
</comment>
<dbReference type="Gene3D" id="3.40.50.300">
    <property type="entry name" value="P-loop containing nucleotide triphosphate hydrolases"/>
    <property type="match status" value="1"/>
</dbReference>
<name>A0A4R2NY88_RHOAD</name>
<accession>A0A4R2NY88</accession>
<dbReference type="InterPro" id="IPR027417">
    <property type="entry name" value="P-loop_NTPase"/>
</dbReference>
<dbReference type="Proteomes" id="UP000295733">
    <property type="component" value="Unassembled WGS sequence"/>
</dbReference>
<keyword evidence="2" id="KW-1185">Reference proteome</keyword>
<sequence length="251" mass="29588">MTTGTALKKRAKRVMRRMGFDIIKAKRFPANEIHFLHIGKNAGTQIKRLSEEITRQYPDRPIVTHTHDFFYKLLPPSSQYFFSIREPISRFRSGFYSRKRKGYPTFDVDWNDHERIAFEEFEHANDLAESLFSEGELGNRAFAAMKSLRHTAQNQSDWFYIRGNFLRLSPPIWIIRQESFKADFEVFLKRASYDLTLDGLQGQQDKVAVNRGDYSNIPPISEKGQENLRRWYAQDIAFYQLCDDWLEAQTP</sequence>
<protein>
    <recommendedName>
        <fullName evidence="3">Sulfotransferase family protein</fullName>
    </recommendedName>
</protein>
<evidence type="ECO:0000313" key="2">
    <source>
        <dbReference type="Proteomes" id="UP000295733"/>
    </source>
</evidence>
<dbReference type="OrthoDB" id="7062404at2"/>
<dbReference type="SUPFAM" id="SSF52540">
    <property type="entry name" value="P-loop containing nucleoside triphosphate hydrolases"/>
    <property type="match status" value="1"/>
</dbReference>
<organism evidence="1 2">
    <name type="scientific">Rhodovulum adriaticum</name>
    <name type="common">Rhodopseudomonas adriatica</name>
    <dbReference type="NCBI Taxonomy" id="35804"/>
    <lineage>
        <taxon>Bacteria</taxon>
        <taxon>Pseudomonadati</taxon>
        <taxon>Pseudomonadota</taxon>
        <taxon>Alphaproteobacteria</taxon>
        <taxon>Rhodobacterales</taxon>
        <taxon>Paracoccaceae</taxon>
        <taxon>Rhodovulum</taxon>
    </lineage>
</organism>
<proteinExistence type="predicted"/>
<dbReference type="RefSeq" id="WP_132598449.1">
    <property type="nucleotide sequence ID" value="NZ_NRRP01000001.1"/>
</dbReference>